<dbReference type="OrthoDB" id="74240at2759"/>
<reference evidence="3" key="1">
    <citation type="journal article" date="2018" name="Nat. Microbiol.">
        <title>Leveraging single-cell genomics to expand the fungal tree of life.</title>
        <authorList>
            <person name="Ahrendt S.R."/>
            <person name="Quandt C.A."/>
            <person name="Ciobanu D."/>
            <person name="Clum A."/>
            <person name="Salamov A."/>
            <person name="Andreopoulos B."/>
            <person name="Cheng J.F."/>
            <person name="Woyke T."/>
            <person name="Pelin A."/>
            <person name="Henrissat B."/>
            <person name="Reynolds N.K."/>
            <person name="Benny G.L."/>
            <person name="Smith M.E."/>
            <person name="James T.Y."/>
            <person name="Grigoriev I.V."/>
        </authorList>
    </citation>
    <scope>NUCLEOTIDE SEQUENCE [LARGE SCALE GENOMIC DNA]</scope>
    <source>
        <strain evidence="3">RSA 1356</strain>
    </source>
</reference>
<evidence type="ECO:0000313" key="3">
    <source>
        <dbReference type="Proteomes" id="UP000271241"/>
    </source>
</evidence>
<evidence type="ECO:0000259" key="1">
    <source>
        <dbReference type="PROSITE" id="PS50206"/>
    </source>
</evidence>
<organism evidence="2 3">
    <name type="scientific">Thamnocephalis sphaerospora</name>
    <dbReference type="NCBI Taxonomy" id="78915"/>
    <lineage>
        <taxon>Eukaryota</taxon>
        <taxon>Fungi</taxon>
        <taxon>Fungi incertae sedis</taxon>
        <taxon>Zoopagomycota</taxon>
        <taxon>Zoopagomycotina</taxon>
        <taxon>Zoopagomycetes</taxon>
        <taxon>Zoopagales</taxon>
        <taxon>Sigmoideomycetaceae</taxon>
        <taxon>Thamnocephalis</taxon>
    </lineage>
</organism>
<name>A0A4V1IW06_9FUNG</name>
<evidence type="ECO:0000313" key="2">
    <source>
        <dbReference type="EMBL" id="RKP05889.1"/>
    </source>
</evidence>
<dbReference type="InterPro" id="IPR001763">
    <property type="entry name" value="Rhodanese-like_dom"/>
</dbReference>
<dbReference type="Gene3D" id="3.40.250.10">
    <property type="entry name" value="Rhodanese-like domain"/>
    <property type="match status" value="1"/>
</dbReference>
<dbReference type="SUPFAM" id="SSF53335">
    <property type="entry name" value="S-adenosyl-L-methionine-dependent methyltransferases"/>
    <property type="match status" value="1"/>
</dbReference>
<dbReference type="InterPro" id="IPR029063">
    <property type="entry name" value="SAM-dependent_MTases_sf"/>
</dbReference>
<keyword evidence="3" id="KW-1185">Reference proteome</keyword>
<dbReference type="Gene3D" id="3.40.50.150">
    <property type="entry name" value="Vaccinia Virus protein VP39"/>
    <property type="match status" value="1"/>
</dbReference>
<protein>
    <recommendedName>
        <fullName evidence="1">Rhodanese domain-containing protein</fullName>
    </recommendedName>
</protein>
<dbReference type="EMBL" id="KZ993006">
    <property type="protein sequence ID" value="RKP05889.1"/>
    <property type="molecule type" value="Genomic_DNA"/>
</dbReference>
<dbReference type="SUPFAM" id="SSF52821">
    <property type="entry name" value="Rhodanese/Cell cycle control phosphatase"/>
    <property type="match status" value="1"/>
</dbReference>
<dbReference type="InterPro" id="IPR036873">
    <property type="entry name" value="Rhodanese-like_dom_sf"/>
</dbReference>
<proteinExistence type="predicted"/>
<gene>
    <name evidence="2" type="ORF">THASP1DRAFT_32283</name>
</gene>
<feature type="domain" description="Rhodanese" evidence="1">
    <location>
        <begin position="25"/>
        <end position="59"/>
    </location>
</feature>
<dbReference type="PROSITE" id="PS50206">
    <property type="entry name" value="RHODANESE_3"/>
    <property type="match status" value="1"/>
</dbReference>
<accession>A0A4V1IW06</accession>
<sequence>MADATTPVKHAQVSALELLQTWQDSPAAGRLLDVRSLDCYCQRRLQGAVSVPLSELSERWSELPSKQTAFALMLPGPGVSRVIELAKAEAAADDKTAAWQEQPCVDTILQQLRLRGWMPSHLFYDHSDETGLDALWEAAGELGLLVEAPPSSPAPFLFSPSPFLEEQAPRIEAALHAMYAAKEDSDSDANTGTRRFSMCDIGCGSGRDVAWMLTRTLPESNGGWSACAVDNWRGALGRTGQLLASRAFGPDRARLARASFQSSGQIRYYAIPHAAGGTGEDTARAEMVDALLVHSKTEAQQLLVVQQYDLVTVVRFLERAAFPLLDRLVRPGGFLLYSTFVDGVCTYEQPASGEHRLALGELAAYFGPSRGYTVLEDGLVWTEDGRPLSAFLARKAASASSASVSIITKLATSPPPQST</sequence>
<dbReference type="AlphaFoldDB" id="A0A4V1IW06"/>
<dbReference type="Proteomes" id="UP000271241">
    <property type="component" value="Unassembled WGS sequence"/>
</dbReference>